<gene>
    <name evidence="2" type="ORF">SAMN05421766_103801</name>
</gene>
<dbReference type="Pfam" id="PF19643">
    <property type="entry name" value="DUF6146"/>
    <property type="match status" value="1"/>
</dbReference>
<dbReference type="EMBL" id="FTOB01000003">
    <property type="protein sequence ID" value="SIS74891.1"/>
    <property type="molecule type" value="Genomic_DNA"/>
</dbReference>
<name>A0ABY1KTE7_9FLAO</name>
<reference evidence="2 3" key="1">
    <citation type="submission" date="2017-01" db="EMBL/GenBank/DDBJ databases">
        <authorList>
            <person name="Varghese N."/>
            <person name="Submissions S."/>
        </authorList>
    </citation>
    <scope>NUCLEOTIDE SEQUENCE [LARGE SCALE GENOMIC DNA]</scope>
    <source>
        <strain evidence="2 3">DSM 2061</strain>
    </source>
</reference>
<sequence length="151" mass="17997">MKKIYLVLGTLGLFSALIAGSCSSSKETVISDKEKAAFHQKEADTVKIANDATEYEIIIIEPGFNFWLESIARPRNYYSQEFLESRNQIFVTNYNQRVMQPMRYDPNLYEQQINYDFHTDYGYEVNYKLYNYFIYFQRKYNQRLGPFVPRI</sequence>
<dbReference type="RefSeq" id="WP_076455516.1">
    <property type="nucleotide sequence ID" value="NZ_FTOB01000003.1"/>
</dbReference>
<evidence type="ECO:0000256" key="1">
    <source>
        <dbReference type="SAM" id="SignalP"/>
    </source>
</evidence>
<evidence type="ECO:0000313" key="3">
    <source>
        <dbReference type="Proteomes" id="UP000185728"/>
    </source>
</evidence>
<protein>
    <recommendedName>
        <fullName evidence="4">Lipoprotein</fullName>
    </recommendedName>
</protein>
<comment type="caution">
    <text evidence="2">The sequence shown here is derived from an EMBL/GenBank/DDBJ whole genome shotgun (WGS) entry which is preliminary data.</text>
</comment>
<proteinExistence type="predicted"/>
<evidence type="ECO:0000313" key="2">
    <source>
        <dbReference type="EMBL" id="SIS74891.1"/>
    </source>
</evidence>
<accession>A0ABY1KTE7</accession>
<keyword evidence="3" id="KW-1185">Reference proteome</keyword>
<dbReference type="InterPro" id="IPR046144">
    <property type="entry name" value="DUF6146"/>
</dbReference>
<feature type="chain" id="PRO_5046996465" description="Lipoprotein" evidence="1">
    <location>
        <begin position="20"/>
        <end position="151"/>
    </location>
</feature>
<evidence type="ECO:0008006" key="4">
    <source>
        <dbReference type="Google" id="ProtNLM"/>
    </source>
</evidence>
<feature type="signal peptide" evidence="1">
    <location>
        <begin position="1"/>
        <end position="19"/>
    </location>
</feature>
<keyword evidence="1" id="KW-0732">Signal</keyword>
<organism evidence="2 3">
    <name type="scientific">Zobellia uliginosa</name>
    <dbReference type="NCBI Taxonomy" id="143224"/>
    <lineage>
        <taxon>Bacteria</taxon>
        <taxon>Pseudomonadati</taxon>
        <taxon>Bacteroidota</taxon>
        <taxon>Flavobacteriia</taxon>
        <taxon>Flavobacteriales</taxon>
        <taxon>Flavobacteriaceae</taxon>
        <taxon>Zobellia</taxon>
    </lineage>
</organism>
<dbReference type="PROSITE" id="PS51257">
    <property type="entry name" value="PROKAR_LIPOPROTEIN"/>
    <property type="match status" value="1"/>
</dbReference>
<dbReference type="Proteomes" id="UP000185728">
    <property type="component" value="Unassembled WGS sequence"/>
</dbReference>